<evidence type="ECO:0000313" key="9">
    <source>
        <dbReference type="Proteomes" id="UP000011666"/>
    </source>
</evidence>
<comment type="caution">
    <text evidence="8">The sequence shown here is derived from an EMBL/GenBank/DDBJ whole genome shotgun (WGS) entry which is preliminary data.</text>
</comment>
<dbReference type="Gene3D" id="3.40.50.300">
    <property type="entry name" value="P-loop containing nucleotide triphosphate hydrolases"/>
    <property type="match status" value="1"/>
</dbReference>
<dbReference type="STRING" id="1223545.GS4_34_00170"/>
<dbReference type="AlphaFoldDB" id="M0QQ13"/>
<dbReference type="InterPro" id="IPR017871">
    <property type="entry name" value="ABC_transporter-like_CS"/>
</dbReference>
<dbReference type="InterPro" id="IPR052156">
    <property type="entry name" value="BCAA_Transport_ATP-bd_LivF"/>
</dbReference>
<evidence type="ECO:0000256" key="1">
    <source>
        <dbReference type="ARBA" id="ARBA00005417"/>
    </source>
</evidence>
<dbReference type="Proteomes" id="UP000011666">
    <property type="component" value="Unassembled WGS sequence"/>
</dbReference>
<dbReference type="InterPro" id="IPR003593">
    <property type="entry name" value="AAA+_ATPase"/>
</dbReference>
<name>M0QQ13_9ACTN</name>
<dbReference type="eggNOG" id="COG0410">
    <property type="taxonomic scope" value="Bacteria"/>
</dbReference>
<evidence type="ECO:0000256" key="2">
    <source>
        <dbReference type="ARBA" id="ARBA00022448"/>
    </source>
</evidence>
<dbReference type="CDD" id="cd03224">
    <property type="entry name" value="ABC_TM1139_LivF_branched"/>
    <property type="match status" value="1"/>
</dbReference>
<protein>
    <submittedName>
        <fullName evidence="8">Putative ABC transporter ATP-binding protein</fullName>
    </submittedName>
</protein>
<gene>
    <name evidence="8" type="ORF">GS4_34_00170</name>
</gene>
<dbReference type="GO" id="GO:0015658">
    <property type="term" value="F:branched-chain amino acid transmembrane transporter activity"/>
    <property type="evidence" value="ECO:0007669"/>
    <property type="project" value="TreeGrafter"/>
</dbReference>
<keyword evidence="4 8" id="KW-0067">ATP-binding</keyword>
<reference evidence="8 9" key="1">
    <citation type="submission" date="2013-01" db="EMBL/GenBank/DDBJ databases">
        <title>Whole genome shotgun sequence of Gordonia soli NBRC 108243.</title>
        <authorList>
            <person name="Isaki-Nakamura S."/>
            <person name="Hosoyama A."/>
            <person name="Tsuchikane K."/>
            <person name="Ando Y."/>
            <person name="Baba S."/>
            <person name="Ohji S."/>
            <person name="Hamada M."/>
            <person name="Tamura T."/>
            <person name="Yamazoe A."/>
            <person name="Yamazaki S."/>
            <person name="Fujita N."/>
        </authorList>
    </citation>
    <scope>NUCLEOTIDE SEQUENCE [LARGE SCALE GENOMIC DNA]</scope>
    <source>
        <strain evidence="8 9">NBRC 108243</strain>
    </source>
</reference>
<proteinExistence type="inferred from homology"/>
<dbReference type="InterPro" id="IPR003439">
    <property type="entry name" value="ABC_transporter-like_ATP-bd"/>
</dbReference>
<accession>M0QQ13</accession>
<comment type="similarity">
    <text evidence="1">Belongs to the ABC transporter superfamily.</text>
</comment>
<sequence length="255" mass="26999">MSTVLRCTGLDAGYAKGRPCVRELDFELAQGEILALLGPNGAGKTTTMATLAGLQPSLAGSVTVGDITVRTGDAQAASRAGLVLVPDNRALFTTLTVEENLRLAVRRRRRRSTERDAVLDYFPALGERLRVAAGALSGGEQQMLAIGRALVQHPRVLLIDELSMGLAPVIVERLLPVMRTVADETGTAIVLVEQHVQLALGVADTALVLRHGRNVLHDDARSLAAAPQLVEQAYLGGPGHDDGESTRRDPIAPVA</sequence>
<dbReference type="PROSITE" id="PS50893">
    <property type="entry name" value="ABC_TRANSPORTER_2"/>
    <property type="match status" value="1"/>
</dbReference>
<dbReference type="PANTHER" id="PTHR43820">
    <property type="entry name" value="HIGH-AFFINITY BRANCHED-CHAIN AMINO ACID TRANSPORT ATP-BINDING PROTEIN LIVF"/>
    <property type="match status" value="1"/>
</dbReference>
<dbReference type="EMBL" id="BANX01000034">
    <property type="protein sequence ID" value="GAC70331.1"/>
    <property type="molecule type" value="Genomic_DNA"/>
</dbReference>
<dbReference type="GO" id="GO:0015807">
    <property type="term" value="P:L-amino acid transport"/>
    <property type="evidence" value="ECO:0007669"/>
    <property type="project" value="TreeGrafter"/>
</dbReference>
<feature type="domain" description="ABC transporter" evidence="7">
    <location>
        <begin position="5"/>
        <end position="236"/>
    </location>
</feature>
<dbReference type="Pfam" id="PF00005">
    <property type="entry name" value="ABC_tran"/>
    <property type="match status" value="1"/>
</dbReference>
<feature type="region of interest" description="Disordered" evidence="6">
    <location>
        <begin position="234"/>
        <end position="255"/>
    </location>
</feature>
<feature type="compositionally biased region" description="Basic and acidic residues" evidence="6">
    <location>
        <begin position="239"/>
        <end position="255"/>
    </location>
</feature>
<dbReference type="GO" id="GO:0016887">
    <property type="term" value="F:ATP hydrolysis activity"/>
    <property type="evidence" value="ECO:0007669"/>
    <property type="project" value="InterPro"/>
</dbReference>
<dbReference type="GO" id="GO:0005524">
    <property type="term" value="F:ATP binding"/>
    <property type="evidence" value="ECO:0007669"/>
    <property type="project" value="UniProtKB-KW"/>
</dbReference>
<keyword evidence="2" id="KW-0813">Transport</keyword>
<dbReference type="RefSeq" id="WP_007624265.1">
    <property type="nucleotide sequence ID" value="NZ_BANX01000034.1"/>
</dbReference>
<evidence type="ECO:0000256" key="3">
    <source>
        <dbReference type="ARBA" id="ARBA00022741"/>
    </source>
</evidence>
<dbReference type="OrthoDB" id="9776369at2"/>
<dbReference type="InterPro" id="IPR027417">
    <property type="entry name" value="P-loop_NTPase"/>
</dbReference>
<dbReference type="SMART" id="SM00382">
    <property type="entry name" value="AAA"/>
    <property type="match status" value="1"/>
</dbReference>
<evidence type="ECO:0000256" key="4">
    <source>
        <dbReference type="ARBA" id="ARBA00022840"/>
    </source>
</evidence>
<keyword evidence="3" id="KW-0547">Nucleotide-binding</keyword>
<dbReference type="PROSITE" id="PS00211">
    <property type="entry name" value="ABC_TRANSPORTER_1"/>
    <property type="match status" value="1"/>
</dbReference>
<organism evidence="8 9">
    <name type="scientific">Gordonia soli NBRC 108243</name>
    <dbReference type="NCBI Taxonomy" id="1223545"/>
    <lineage>
        <taxon>Bacteria</taxon>
        <taxon>Bacillati</taxon>
        <taxon>Actinomycetota</taxon>
        <taxon>Actinomycetes</taxon>
        <taxon>Mycobacteriales</taxon>
        <taxon>Gordoniaceae</taxon>
        <taxon>Gordonia</taxon>
    </lineage>
</organism>
<evidence type="ECO:0000256" key="5">
    <source>
        <dbReference type="ARBA" id="ARBA00022970"/>
    </source>
</evidence>
<evidence type="ECO:0000313" key="8">
    <source>
        <dbReference type="EMBL" id="GAC70331.1"/>
    </source>
</evidence>
<dbReference type="SUPFAM" id="SSF52540">
    <property type="entry name" value="P-loop containing nucleoside triphosphate hydrolases"/>
    <property type="match status" value="1"/>
</dbReference>
<keyword evidence="5" id="KW-0029">Amino-acid transport</keyword>
<evidence type="ECO:0000259" key="7">
    <source>
        <dbReference type="PROSITE" id="PS50893"/>
    </source>
</evidence>
<dbReference type="PANTHER" id="PTHR43820:SF4">
    <property type="entry name" value="HIGH-AFFINITY BRANCHED-CHAIN AMINO ACID TRANSPORT ATP-BINDING PROTEIN LIVF"/>
    <property type="match status" value="1"/>
</dbReference>
<keyword evidence="9" id="KW-1185">Reference proteome</keyword>
<evidence type="ECO:0000256" key="6">
    <source>
        <dbReference type="SAM" id="MobiDB-lite"/>
    </source>
</evidence>